<dbReference type="GO" id="GO:0006352">
    <property type="term" value="P:DNA-templated transcription initiation"/>
    <property type="evidence" value="ECO:0007669"/>
    <property type="project" value="InterPro"/>
</dbReference>
<evidence type="ECO:0000313" key="6">
    <source>
        <dbReference type="Proteomes" id="UP000281028"/>
    </source>
</evidence>
<dbReference type="NCBIfam" id="TIGR02985">
    <property type="entry name" value="Sig70_bacteroi1"/>
    <property type="match status" value="1"/>
</dbReference>
<dbReference type="NCBIfam" id="TIGR02937">
    <property type="entry name" value="sigma70-ECF"/>
    <property type="match status" value="1"/>
</dbReference>
<evidence type="ECO:0000313" key="5">
    <source>
        <dbReference type="EMBL" id="NSL88374.1"/>
    </source>
</evidence>
<dbReference type="GO" id="GO:0003677">
    <property type="term" value="F:DNA binding"/>
    <property type="evidence" value="ECO:0007669"/>
    <property type="project" value="InterPro"/>
</dbReference>
<dbReference type="OrthoDB" id="659577at2"/>
<comment type="similarity">
    <text evidence="1">Belongs to the sigma-70 factor family. ECF subfamily.</text>
</comment>
<keyword evidence="2" id="KW-0805">Transcription regulation</keyword>
<dbReference type="Pfam" id="PF04542">
    <property type="entry name" value="Sigma70_r2"/>
    <property type="match status" value="1"/>
</dbReference>
<evidence type="ECO:0000256" key="4">
    <source>
        <dbReference type="ARBA" id="ARBA00023163"/>
    </source>
</evidence>
<accession>A0A433WGA7</accession>
<sequence length="197" mass="22923">MLNATDEALCKKIIEKDEPAFRILYDRYRNQIYAYALKLCGSTEVALDAVQEVFMKIWIRHESLDPSLSLKAYLYRSARNYIFDYLKKAVHDEKFRAYFLQAYEENTVGDACHVLYTKQLEEIRMNAVSRLPSQRQLIYRMSKVDGCSNQEIADRLGISVNTVRDQLVKASRYVRHYLSENADLAVLLAIFTTVITD</sequence>
<dbReference type="InterPro" id="IPR036388">
    <property type="entry name" value="WH-like_DNA-bd_sf"/>
</dbReference>
<organism evidence="5 6">
    <name type="scientific">Chitinophaga solisilvae</name>
    <dbReference type="NCBI Taxonomy" id="1233460"/>
    <lineage>
        <taxon>Bacteria</taxon>
        <taxon>Pseudomonadati</taxon>
        <taxon>Bacteroidota</taxon>
        <taxon>Chitinophagia</taxon>
        <taxon>Chitinophagales</taxon>
        <taxon>Chitinophagaceae</taxon>
        <taxon>Chitinophaga</taxon>
    </lineage>
</organism>
<dbReference type="Proteomes" id="UP000281028">
    <property type="component" value="Unassembled WGS sequence"/>
</dbReference>
<gene>
    <name evidence="5" type="ORF">ECE50_016160</name>
</gene>
<dbReference type="InterPro" id="IPR013249">
    <property type="entry name" value="RNA_pol_sigma70_r4_t2"/>
</dbReference>
<protein>
    <submittedName>
        <fullName evidence="5">RNA polymerase sigma-70 factor</fullName>
    </submittedName>
</protein>
<evidence type="ECO:0000256" key="3">
    <source>
        <dbReference type="ARBA" id="ARBA00023082"/>
    </source>
</evidence>
<keyword evidence="3" id="KW-0731">Sigma factor</keyword>
<evidence type="ECO:0000256" key="2">
    <source>
        <dbReference type="ARBA" id="ARBA00023015"/>
    </source>
</evidence>
<name>A0A433WGA7_9BACT</name>
<keyword evidence="4" id="KW-0804">Transcription</keyword>
<dbReference type="InterPro" id="IPR039425">
    <property type="entry name" value="RNA_pol_sigma-70-like"/>
</dbReference>
<dbReference type="GO" id="GO:0016987">
    <property type="term" value="F:sigma factor activity"/>
    <property type="evidence" value="ECO:0007669"/>
    <property type="project" value="UniProtKB-KW"/>
</dbReference>
<dbReference type="PANTHER" id="PTHR43133:SF46">
    <property type="entry name" value="RNA POLYMERASE SIGMA-70 FACTOR ECF SUBFAMILY"/>
    <property type="match status" value="1"/>
</dbReference>
<dbReference type="InterPro" id="IPR014284">
    <property type="entry name" value="RNA_pol_sigma-70_dom"/>
</dbReference>
<dbReference type="InterPro" id="IPR013324">
    <property type="entry name" value="RNA_pol_sigma_r3/r4-like"/>
</dbReference>
<dbReference type="InterPro" id="IPR014327">
    <property type="entry name" value="RNA_pol_sigma70_bacteroid"/>
</dbReference>
<proteinExistence type="inferred from homology"/>
<dbReference type="InterPro" id="IPR013325">
    <property type="entry name" value="RNA_pol_sigma_r2"/>
</dbReference>
<dbReference type="EMBL" id="RIAR02000001">
    <property type="protein sequence ID" value="NSL88374.1"/>
    <property type="molecule type" value="Genomic_DNA"/>
</dbReference>
<evidence type="ECO:0000256" key="1">
    <source>
        <dbReference type="ARBA" id="ARBA00010641"/>
    </source>
</evidence>
<comment type="caution">
    <text evidence="5">The sequence shown here is derived from an EMBL/GenBank/DDBJ whole genome shotgun (WGS) entry which is preliminary data.</text>
</comment>
<dbReference type="Gene3D" id="1.10.1740.10">
    <property type="match status" value="1"/>
</dbReference>
<keyword evidence="6" id="KW-1185">Reference proteome</keyword>
<dbReference type="PANTHER" id="PTHR43133">
    <property type="entry name" value="RNA POLYMERASE ECF-TYPE SIGMA FACTO"/>
    <property type="match status" value="1"/>
</dbReference>
<dbReference type="Pfam" id="PF08281">
    <property type="entry name" value="Sigma70_r4_2"/>
    <property type="match status" value="1"/>
</dbReference>
<reference evidence="5" key="1">
    <citation type="submission" date="2020-05" db="EMBL/GenBank/DDBJ databases">
        <title>Chitinophaga laudate sp. nov., isolated from a tropical peat swamp.</title>
        <authorList>
            <person name="Goh C.B.S."/>
            <person name="Lee M.S."/>
            <person name="Parimannan S."/>
            <person name="Pasbakhsh P."/>
            <person name="Yule C.M."/>
            <person name="Rajandas H."/>
            <person name="Loke S."/>
            <person name="Croft L."/>
            <person name="Tan J.B.L."/>
        </authorList>
    </citation>
    <scope>NUCLEOTIDE SEQUENCE</scope>
    <source>
        <strain evidence="5">Mgbs1</strain>
    </source>
</reference>
<dbReference type="Gene3D" id="1.10.10.10">
    <property type="entry name" value="Winged helix-like DNA-binding domain superfamily/Winged helix DNA-binding domain"/>
    <property type="match status" value="1"/>
</dbReference>
<dbReference type="SUPFAM" id="SSF88659">
    <property type="entry name" value="Sigma3 and sigma4 domains of RNA polymerase sigma factors"/>
    <property type="match status" value="1"/>
</dbReference>
<dbReference type="SUPFAM" id="SSF88946">
    <property type="entry name" value="Sigma2 domain of RNA polymerase sigma factors"/>
    <property type="match status" value="1"/>
</dbReference>
<dbReference type="InterPro" id="IPR007627">
    <property type="entry name" value="RNA_pol_sigma70_r2"/>
</dbReference>
<dbReference type="AlphaFoldDB" id="A0A433WGA7"/>